<keyword evidence="2" id="KW-1185">Reference proteome</keyword>
<sequence length="88" mass="10219">MAHGGNGPSTDDYLFGRREARRVRFTRDESKHSFCPTTVLEVRVSFLFSHSFDSSMTKVQRPHSTIFLTLYLAEQSKYKSHLLRHSIN</sequence>
<protein>
    <submittedName>
        <fullName evidence="1">Uncharacterized protein</fullName>
    </submittedName>
</protein>
<organism evidence="1 2">
    <name type="scientific">Psophocarpus tetragonolobus</name>
    <name type="common">Winged bean</name>
    <name type="synonym">Dolichos tetragonolobus</name>
    <dbReference type="NCBI Taxonomy" id="3891"/>
    <lineage>
        <taxon>Eukaryota</taxon>
        <taxon>Viridiplantae</taxon>
        <taxon>Streptophyta</taxon>
        <taxon>Embryophyta</taxon>
        <taxon>Tracheophyta</taxon>
        <taxon>Spermatophyta</taxon>
        <taxon>Magnoliopsida</taxon>
        <taxon>eudicotyledons</taxon>
        <taxon>Gunneridae</taxon>
        <taxon>Pentapetalae</taxon>
        <taxon>rosids</taxon>
        <taxon>fabids</taxon>
        <taxon>Fabales</taxon>
        <taxon>Fabaceae</taxon>
        <taxon>Papilionoideae</taxon>
        <taxon>50 kb inversion clade</taxon>
        <taxon>NPAAA clade</taxon>
        <taxon>indigoferoid/millettioid clade</taxon>
        <taxon>Phaseoleae</taxon>
        <taxon>Psophocarpus</taxon>
    </lineage>
</organism>
<evidence type="ECO:0000313" key="1">
    <source>
        <dbReference type="EMBL" id="KAK7394482.1"/>
    </source>
</evidence>
<gene>
    <name evidence="1" type="ORF">VNO78_15011</name>
</gene>
<dbReference type="AlphaFoldDB" id="A0AAN9XIT3"/>
<name>A0AAN9XIT3_PSOTE</name>
<dbReference type="Proteomes" id="UP001386955">
    <property type="component" value="Unassembled WGS sequence"/>
</dbReference>
<dbReference type="EMBL" id="JAYMYS010000004">
    <property type="protein sequence ID" value="KAK7394482.1"/>
    <property type="molecule type" value="Genomic_DNA"/>
</dbReference>
<accession>A0AAN9XIT3</accession>
<evidence type="ECO:0000313" key="2">
    <source>
        <dbReference type="Proteomes" id="UP001386955"/>
    </source>
</evidence>
<proteinExistence type="predicted"/>
<reference evidence="1 2" key="1">
    <citation type="submission" date="2024-01" db="EMBL/GenBank/DDBJ databases">
        <title>The genomes of 5 underutilized Papilionoideae crops provide insights into root nodulation and disease resistanc.</title>
        <authorList>
            <person name="Jiang F."/>
        </authorList>
    </citation>
    <scope>NUCLEOTIDE SEQUENCE [LARGE SCALE GENOMIC DNA]</scope>
    <source>
        <strain evidence="1">DUOXIRENSHENG_FW03</strain>
        <tissue evidence="1">Leaves</tissue>
    </source>
</reference>
<comment type="caution">
    <text evidence="1">The sequence shown here is derived from an EMBL/GenBank/DDBJ whole genome shotgun (WGS) entry which is preliminary data.</text>
</comment>